<name>A0A7J8XJT9_GOSAI</name>
<gene>
    <name evidence="1" type="ORF">Goari_015084</name>
</gene>
<dbReference type="AlphaFoldDB" id="A0A7J8XJT9"/>
<sequence length="412" mass="47604">MSTVWKGIVENFEDANVPKWVGMDSFSWQIGNGRMAMFWMDIWCGNHPSKQEFTRLFRLARQKEGTLADFMRNYGLSGEEWNDLFTRSLLGREEVMLSKLVVRVSSAVLVLDVEDNFCWAHDRNEELSVPPRVRSFLWMLSIDRIPTKEFLVKRGVNLLYIPISSPWCEKFRRVQTICSSNANLFKVFRLKYSIGGRLVGNSMLARNGMVFERKMMTMENLIFQPKIRALLWIRTVYDELMLQENFWWICPNRCRIDSIKSKPPKLIWRPPPHGCLKFNVCGIANEDRTGCGSVLRDKEGVARALLLGSIAANDSDLAKIGAVMIALEVTLAMKWKLNDSLFIELGSIVVFNWCAIKSMRPWPLQETFADIERDIEKVGNIVFSMAEKNRNEMTSSLAIAGINRLEMFEAWW</sequence>
<evidence type="ECO:0008006" key="3">
    <source>
        <dbReference type="Google" id="ProtNLM"/>
    </source>
</evidence>
<reference evidence="1 2" key="1">
    <citation type="journal article" date="2019" name="Genome Biol. Evol.">
        <title>Insights into the evolution of the New World diploid cottons (Gossypium, subgenus Houzingenia) based on genome sequencing.</title>
        <authorList>
            <person name="Grover C.E."/>
            <person name="Arick M.A. 2nd"/>
            <person name="Thrash A."/>
            <person name="Conover J.L."/>
            <person name="Sanders W.S."/>
            <person name="Peterson D.G."/>
            <person name="Frelichowski J.E."/>
            <person name="Scheffler J.A."/>
            <person name="Scheffler B.E."/>
            <person name="Wendel J.F."/>
        </authorList>
    </citation>
    <scope>NUCLEOTIDE SEQUENCE [LARGE SCALE GENOMIC DNA]</scope>
    <source>
        <strain evidence="1">185</strain>
        <tissue evidence="1">Leaf</tissue>
    </source>
</reference>
<proteinExistence type="predicted"/>
<dbReference type="EMBL" id="JABFAA010000007">
    <property type="protein sequence ID" value="MBA0687557.1"/>
    <property type="molecule type" value="Genomic_DNA"/>
</dbReference>
<dbReference type="Proteomes" id="UP000593577">
    <property type="component" value="Unassembled WGS sequence"/>
</dbReference>
<dbReference type="PANTHER" id="PTHR36617">
    <property type="entry name" value="PROTEIN, PUTATIVE-RELATED"/>
    <property type="match status" value="1"/>
</dbReference>
<accession>A0A7J8XJT9</accession>
<organism evidence="1 2">
    <name type="scientific">Gossypium aridum</name>
    <name type="common">American cotton</name>
    <name type="synonym">Erioxylum aridum</name>
    <dbReference type="NCBI Taxonomy" id="34290"/>
    <lineage>
        <taxon>Eukaryota</taxon>
        <taxon>Viridiplantae</taxon>
        <taxon>Streptophyta</taxon>
        <taxon>Embryophyta</taxon>
        <taxon>Tracheophyta</taxon>
        <taxon>Spermatophyta</taxon>
        <taxon>Magnoliopsida</taxon>
        <taxon>eudicotyledons</taxon>
        <taxon>Gunneridae</taxon>
        <taxon>Pentapetalae</taxon>
        <taxon>rosids</taxon>
        <taxon>malvids</taxon>
        <taxon>Malvales</taxon>
        <taxon>Malvaceae</taxon>
        <taxon>Malvoideae</taxon>
        <taxon>Gossypium</taxon>
    </lineage>
</organism>
<dbReference type="PANTHER" id="PTHR36617:SF16">
    <property type="entry name" value="OS04G0516500 PROTEIN"/>
    <property type="match status" value="1"/>
</dbReference>
<protein>
    <recommendedName>
        <fullName evidence="3">RNase H type-1 domain-containing protein</fullName>
    </recommendedName>
</protein>
<evidence type="ECO:0000313" key="2">
    <source>
        <dbReference type="Proteomes" id="UP000593577"/>
    </source>
</evidence>
<comment type="caution">
    <text evidence="1">The sequence shown here is derived from an EMBL/GenBank/DDBJ whole genome shotgun (WGS) entry which is preliminary data.</text>
</comment>
<keyword evidence="2" id="KW-1185">Reference proteome</keyword>
<evidence type="ECO:0000313" key="1">
    <source>
        <dbReference type="EMBL" id="MBA0687557.1"/>
    </source>
</evidence>